<proteinExistence type="inferred from homology"/>
<dbReference type="SUPFAM" id="SSF159468">
    <property type="entry name" value="AtpF-like"/>
    <property type="match status" value="1"/>
</dbReference>
<dbReference type="Proteomes" id="UP000007089">
    <property type="component" value="Chromosome"/>
</dbReference>
<evidence type="ECO:0000313" key="5">
    <source>
        <dbReference type="Proteomes" id="UP000007089"/>
    </source>
</evidence>
<keyword evidence="2" id="KW-0813">Transport</keyword>
<dbReference type="KEGG" id="acp:A2cp1_2764"/>
<dbReference type="HOGENOM" id="CLU_1976938_0_0_7"/>
<evidence type="ECO:0000256" key="3">
    <source>
        <dbReference type="ARBA" id="ARBA00023065"/>
    </source>
</evidence>
<gene>
    <name evidence="4" type="ordered locus">A2cp1_2764</name>
</gene>
<evidence type="ECO:0000313" key="4">
    <source>
        <dbReference type="EMBL" id="ACL66101.1"/>
    </source>
</evidence>
<protein>
    <submittedName>
        <fullName evidence="4">Vacuolar H+transporting two-sector ATPase F subunit</fullName>
    </submittedName>
</protein>
<reference evidence="4" key="1">
    <citation type="submission" date="2009-01" db="EMBL/GenBank/DDBJ databases">
        <title>Complete sequence of Anaeromyxobacter dehalogenans 2CP-1.</title>
        <authorList>
            <consortium name="US DOE Joint Genome Institute"/>
            <person name="Lucas S."/>
            <person name="Copeland A."/>
            <person name="Lapidus A."/>
            <person name="Glavina del Rio T."/>
            <person name="Dalin E."/>
            <person name="Tice H."/>
            <person name="Bruce D."/>
            <person name="Goodwin L."/>
            <person name="Pitluck S."/>
            <person name="Saunders E."/>
            <person name="Brettin T."/>
            <person name="Detter J.C."/>
            <person name="Han C."/>
            <person name="Larimer F."/>
            <person name="Land M."/>
            <person name="Hauser L."/>
            <person name="Kyrpides N."/>
            <person name="Ovchinnikova G."/>
            <person name="Beliaev A.S."/>
            <person name="Richardson P."/>
        </authorList>
    </citation>
    <scope>NUCLEOTIDE SEQUENCE</scope>
    <source>
        <strain evidence="4">2CP-1</strain>
    </source>
</reference>
<accession>B8JE36</accession>
<dbReference type="RefSeq" id="WP_012633862.1">
    <property type="nucleotide sequence ID" value="NC_011891.1"/>
</dbReference>
<dbReference type="InterPro" id="IPR008218">
    <property type="entry name" value="ATPase_V1-cplx_f_g_su"/>
</dbReference>
<evidence type="ECO:0000256" key="1">
    <source>
        <dbReference type="ARBA" id="ARBA00010148"/>
    </source>
</evidence>
<organism evidence="4 5">
    <name type="scientific">Anaeromyxobacter dehalogenans (strain ATCC BAA-258 / DSM 21875 / 2CP-1)</name>
    <dbReference type="NCBI Taxonomy" id="455488"/>
    <lineage>
        <taxon>Bacteria</taxon>
        <taxon>Pseudomonadati</taxon>
        <taxon>Myxococcota</taxon>
        <taxon>Myxococcia</taxon>
        <taxon>Myxococcales</taxon>
        <taxon>Cystobacterineae</taxon>
        <taxon>Anaeromyxobacteraceae</taxon>
        <taxon>Anaeromyxobacter</taxon>
    </lineage>
</organism>
<dbReference type="EMBL" id="CP001359">
    <property type="protein sequence ID" value="ACL66101.1"/>
    <property type="molecule type" value="Genomic_DNA"/>
</dbReference>
<dbReference type="GO" id="GO:0046961">
    <property type="term" value="F:proton-transporting ATPase activity, rotational mechanism"/>
    <property type="evidence" value="ECO:0007669"/>
    <property type="project" value="InterPro"/>
</dbReference>
<dbReference type="Pfam" id="PF01990">
    <property type="entry name" value="ATP-synt_F"/>
    <property type="match status" value="1"/>
</dbReference>
<keyword evidence="3" id="KW-0406">Ion transport</keyword>
<evidence type="ECO:0000256" key="2">
    <source>
        <dbReference type="ARBA" id="ARBA00022448"/>
    </source>
</evidence>
<dbReference type="Gene3D" id="3.40.50.10580">
    <property type="entry name" value="ATPase, V1 complex, subunit F"/>
    <property type="match status" value="1"/>
</dbReference>
<sequence length="132" mass="13229">MAAAPGGRAGVAAGAAGALRLAVAVRPADALGFRLAGAPVEAVAPGEEAAAFRRLLGDAEVGVLAAEEELLRSVPERLLARVRERGLPVVLPFALPRRLGEEGRGRAYVAALIRRAVGYGVKLGSAGGGGAT</sequence>
<comment type="similarity">
    <text evidence="1">Belongs to the V-ATPase F subunit family.</text>
</comment>
<keyword evidence="5" id="KW-1185">Reference proteome</keyword>
<dbReference type="InterPro" id="IPR036906">
    <property type="entry name" value="ATPase_V1_fsu_sf"/>
</dbReference>
<dbReference type="AlphaFoldDB" id="B8JE36"/>
<name>B8JE36_ANAD2</name>